<feature type="transmembrane region" description="Helical" evidence="7">
    <location>
        <begin position="167"/>
        <end position="192"/>
    </location>
</feature>
<organism evidence="9 10">
    <name type="scientific">Maledivibacter halophilus</name>
    <dbReference type="NCBI Taxonomy" id="36842"/>
    <lineage>
        <taxon>Bacteria</taxon>
        <taxon>Bacillati</taxon>
        <taxon>Bacillota</taxon>
        <taxon>Clostridia</taxon>
        <taxon>Peptostreptococcales</taxon>
        <taxon>Caminicellaceae</taxon>
        <taxon>Maledivibacter</taxon>
    </lineage>
</organism>
<keyword evidence="6 7" id="KW-0472">Membrane</keyword>
<feature type="transmembrane region" description="Helical" evidence="7">
    <location>
        <begin position="213"/>
        <end position="235"/>
    </location>
</feature>
<dbReference type="STRING" id="36842.SAMN02194393_00150"/>
<evidence type="ECO:0000313" key="10">
    <source>
        <dbReference type="Proteomes" id="UP000190285"/>
    </source>
</evidence>
<dbReference type="AlphaFoldDB" id="A0A1T5IB34"/>
<protein>
    <submittedName>
        <fullName evidence="9">C4-dicarboxylate transporter, DctM subunit</fullName>
    </submittedName>
</protein>
<feature type="domain" description="TRAP C4-dicarboxylate transport system permease DctM subunit" evidence="8">
    <location>
        <begin position="7"/>
        <end position="417"/>
    </location>
</feature>
<dbReference type="Proteomes" id="UP000190285">
    <property type="component" value="Unassembled WGS sequence"/>
</dbReference>
<keyword evidence="3" id="KW-0997">Cell inner membrane</keyword>
<evidence type="ECO:0000259" key="8">
    <source>
        <dbReference type="Pfam" id="PF06808"/>
    </source>
</evidence>
<name>A0A1T5IB34_9FIRM</name>
<keyword evidence="2" id="KW-1003">Cell membrane</keyword>
<comment type="subcellular location">
    <subcellularLocation>
        <location evidence="1">Cell inner membrane</location>
        <topology evidence="1">Multi-pass membrane protein</topology>
    </subcellularLocation>
</comment>
<proteinExistence type="predicted"/>
<dbReference type="GO" id="GO:0022857">
    <property type="term" value="F:transmembrane transporter activity"/>
    <property type="evidence" value="ECO:0007669"/>
    <property type="project" value="TreeGrafter"/>
</dbReference>
<feature type="transmembrane region" description="Helical" evidence="7">
    <location>
        <begin position="135"/>
        <end position="161"/>
    </location>
</feature>
<feature type="transmembrane region" description="Helical" evidence="7">
    <location>
        <begin position="393"/>
        <end position="414"/>
    </location>
</feature>
<feature type="transmembrane region" description="Helical" evidence="7">
    <location>
        <begin position="356"/>
        <end position="381"/>
    </location>
</feature>
<accession>A0A1T5IB34</accession>
<keyword evidence="10" id="KW-1185">Reference proteome</keyword>
<dbReference type="RefSeq" id="WP_079488606.1">
    <property type="nucleotide sequence ID" value="NZ_FUZT01000001.1"/>
</dbReference>
<feature type="transmembrane region" description="Helical" evidence="7">
    <location>
        <begin position="12"/>
        <end position="35"/>
    </location>
</feature>
<evidence type="ECO:0000256" key="4">
    <source>
        <dbReference type="ARBA" id="ARBA00022692"/>
    </source>
</evidence>
<dbReference type="PANTHER" id="PTHR33362">
    <property type="entry name" value="SIALIC ACID TRAP TRANSPORTER PERMEASE PROTEIN SIAT-RELATED"/>
    <property type="match status" value="1"/>
</dbReference>
<feature type="transmembrane region" description="Helical" evidence="7">
    <location>
        <begin position="47"/>
        <end position="66"/>
    </location>
</feature>
<evidence type="ECO:0000256" key="7">
    <source>
        <dbReference type="SAM" id="Phobius"/>
    </source>
</evidence>
<gene>
    <name evidence="9" type="ORF">SAMN02194393_00150</name>
</gene>
<evidence type="ECO:0000313" key="9">
    <source>
        <dbReference type="EMBL" id="SKC36355.1"/>
    </source>
</evidence>
<evidence type="ECO:0000256" key="3">
    <source>
        <dbReference type="ARBA" id="ARBA00022519"/>
    </source>
</evidence>
<dbReference type="InterPro" id="IPR010656">
    <property type="entry name" value="DctM"/>
</dbReference>
<keyword evidence="5 7" id="KW-1133">Transmembrane helix</keyword>
<feature type="transmembrane region" description="Helical" evidence="7">
    <location>
        <begin position="241"/>
        <end position="258"/>
    </location>
</feature>
<reference evidence="9 10" key="1">
    <citation type="submission" date="2017-02" db="EMBL/GenBank/DDBJ databases">
        <authorList>
            <person name="Peterson S.W."/>
        </authorList>
    </citation>
    <scope>NUCLEOTIDE SEQUENCE [LARGE SCALE GENOMIC DNA]</scope>
    <source>
        <strain evidence="9 10">M1</strain>
    </source>
</reference>
<keyword evidence="4 7" id="KW-0812">Transmembrane</keyword>
<evidence type="ECO:0000256" key="1">
    <source>
        <dbReference type="ARBA" id="ARBA00004429"/>
    </source>
</evidence>
<dbReference type="Pfam" id="PF06808">
    <property type="entry name" value="DctM"/>
    <property type="match status" value="1"/>
</dbReference>
<dbReference type="OrthoDB" id="9772674at2"/>
<evidence type="ECO:0000256" key="5">
    <source>
        <dbReference type="ARBA" id="ARBA00022989"/>
    </source>
</evidence>
<feature type="transmembrane region" description="Helical" evidence="7">
    <location>
        <begin position="111"/>
        <end position="128"/>
    </location>
</feature>
<dbReference type="PANTHER" id="PTHR33362:SF2">
    <property type="entry name" value="TRAP TRANSPORTER LARGE PERMEASE PROTEIN"/>
    <property type="match status" value="1"/>
</dbReference>
<evidence type="ECO:0000256" key="6">
    <source>
        <dbReference type="ARBA" id="ARBA00023136"/>
    </source>
</evidence>
<dbReference type="PIRSF" id="PIRSF006066">
    <property type="entry name" value="HI0050"/>
    <property type="match status" value="1"/>
</dbReference>
<evidence type="ECO:0000256" key="2">
    <source>
        <dbReference type="ARBA" id="ARBA00022475"/>
    </source>
</evidence>
<dbReference type="GO" id="GO:0005886">
    <property type="term" value="C:plasma membrane"/>
    <property type="evidence" value="ECO:0007669"/>
    <property type="project" value="UniProtKB-SubCell"/>
</dbReference>
<dbReference type="NCBIfam" id="TIGR00786">
    <property type="entry name" value="dctM"/>
    <property type="match status" value="1"/>
</dbReference>
<feature type="transmembrane region" description="Helical" evidence="7">
    <location>
        <begin position="265"/>
        <end position="283"/>
    </location>
</feature>
<dbReference type="EMBL" id="FUZT01000001">
    <property type="protein sequence ID" value="SKC36355.1"/>
    <property type="molecule type" value="Genomic_DNA"/>
</dbReference>
<feature type="transmembrane region" description="Helical" evidence="7">
    <location>
        <begin position="314"/>
        <end position="344"/>
    </location>
</feature>
<dbReference type="InterPro" id="IPR004681">
    <property type="entry name" value="TRAP_DctM"/>
</dbReference>
<sequence>MTVTLLFGSFIFFLILSVPIAIAIGLASILTIFVVQPISIECFTQTMIQGLNSFPLMAVPLFTFAGDIMGRGGISKRLLNVAAVFFGRWTGGLGVVSIVTCLFFAAISGTGSATVAAIGVIMIPAMLAKNYNKSFAGALVATAGTVGTIIPPSICMVIYAVSAGVSVTGMFTAGIGPGLLVGLALIIYSIIYSIKHGYKGDDRRYTFKEIVSIFIDAIPALLVPVIILGGIYGGLFTPTEAAAVACVYGIFVSVFIYKEVKISELPFIGFNACLLCAAVLVIIGISSGFGRILTITQVPITIANFILSITSNKILILLLINILLLLVGTFMETNAAIIILVPILLPVVTSLGMNPIQFGLVMVLNLAIGFITPPLGANLFMACQISDIKFDDLAKAIMPWIVVMIIVLLLVTFIPEITLTLPRILNIPV</sequence>
<feature type="transmembrane region" description="Helical" evidence="7">
    <location>
        <begin position="78"/>
        <end position="105"/>
    </location>
</feature>